<gene>
    <name evidence="7" type="ORF">EYH13_04450</name>
</gene>
<reference evidence="7" key="1">
    <citation type="journal article" date="2020" name="ISME J.">
        <title>Gammaproteobacteria mediating utilization of methyl-, sulfur- and petroleum organic compounds in deep ocean hydrothermal plumes.</title>
        <authorList>
            <person name="Zhou Z."/>
            <person name="Liu Y."/>
            <person name="Pan J."/>
            <person name="Cron B.R."/>
            <person name="Toner B.M."/>
            <person name="Anantharaman K."/>
            <person name="Breier J.A."/>
            <person name="Dick G.J."/>
            <person name="Li M."/>
        </authorList>
    </citation>
    <scope>NUCLEOTIDE SEQUENCE</scope>
    <source>
        <strain evidence="7">SZUA-1451</strain>
    </source>
</reference>
<name>A0A832ZFV5_9EURY</name>
<dbReference type="SUPFAM" id="SSF53383">
    <property type="entry name" value="PLP-dependent transferases"/>
    <property type="match status" value="1"/>
</dbReference>
<evidence type="ECO:0000259" key="5">
    <source>
        <dbReference type="Pfam" id="PF00266"/>
    </source>
</evidence>
<keyword evidence="2" id="KW-0663">Pyridoxal phosphate</keyword>
<dbReference type="EC" id="1.4.4.2" evidence="1"/>
<proteinExistence type="inferred from homology"/>
<dbReference type="Proteomes" id="UP000649326">
    <property type="component" value="Unassembled WGS sequence"/>
</dbReference>
<evidence type="ECO:0000256" key="2">
    <source>
        <dbReference type="ARBA" id="ARBA00022898"/>
    </source>
</evidence>
<sequence length="441" mass="49084">RLSEMNYGVDSGMYPLGSCTMKYNPKINEEIAGHPKVAFIHPYQDERTVQGALQIMWELEQWLKEITGMDRFTLQPAAGANGEFTGVMIIRAYHLDKGETQRNEIIVPDSAHGTNPASAAMAGFKVIEIPSNEQGTVDLEALENAVSERTAGLMLTNPNTLGIFEEDILEIARIVHRAGGLLYYDGANLNGILGKVRPGDMGFDVVHLNLHKTFSTPHGGGGPGAGPVGVKDFLKDYLPVPVVEYDEKKNRYYLNYDLPKSIGKVKEFYGNFAVLVRALTYLKIMGRDGLKAVSEIAVLNANYLTQKLKGTRGYGLPHKELRKHEVVFSAEPMKRETGVKALDVAKRLLDHGSHAPTIYFPLIVNEALMIEPTETVTREDLDHYVEVLKKISEEAYSNPEIVKGAPHNTAVRRVDDVLAAKRPIITWRMYRQLKEKGDIDI</sequence>
<keyword evidence="3" id="KW-0560">Oxidoreductase</keyword>
<dbReference type="InterPro" id="IPR000192">
    <property type="entry name" value="Aminotrans_V_dom"/>
</dbReference>
<dbReference type="InterPro" id="IPR015422">
    <property type="entry name" value="PyrdxlP-dep_Trfase_small"/>
</dbReference>
<dbReference type="InterPro" id="IPR015421">
    <property type="entry name" value="PyrdxlP-dep_Trfase_major"/>
</dbReference>
<dbReference type="NCBIfam" id="NF003346">
    <property type="entry name" value="PRK04366.1"/>
    <property type="match status" value="1"/>
</dbReference>
<dbReference type="CDD" id="cd00613">
    <property type="entry name" value="GDC-P"/>
    <property type="match status" value="1"/>
</dbReference>
<comment type="catalytic activity">
    <reaction evidence="4">
        <text>N(6)-[(R)-lipoyl]-L-lysyl-[glycine-cleavage complex H protein] + glycine + H(+) = N(6)-[(R)-S(8)-aminomethyldihydrolipoyl]-L-lysyl-[glycine-cleavage complex H protein] + CO2</text>
        <dbReference type="Rhea" id="RHEA:24304"/>
        <dbReference type="Rhea" id="RHEA-COMP:10494"/>
        <dbReference type="Rhea" id="RHEA-COMP:10495"/>
        <dbReference type="ChEBI" id="CHEBI:15378"/>
        <dbReference type="ChEBI" id="CHEBI:16526"/>
        <dbReference type="ChEBI" id="CHEBI:57305"/>
        <dbReference type="ChEBI" id="CHEBI:83099"/>
        <dbReference type="ChEBI" id="CHEBI:83143"/>
        <dbReference type="EC" id="1.4.4.2"/>
    </reaction>
</comment>
<dbReference type="HAMAP" id="MF_00713">
    <property type="entry name" value="GcvPB"/>
    <property type="match status" value="1"/>
</dbReference>
<dbReference type="InterPro" id="IPR015424">
    <property type="entry name" value="PyrdxlP-dep_Trfase"/>
</dbReference>
<accession>A0A832ZFV5</accession>
<dbReference type="InterPro" id="IPR049316">
    <property type="entry name" value="GDC-P_C"/>
</dbReference>
<dbReference type="InterPro" id="IPR023012">
    <property type="entry name" value="GcvPB"/>
</dbReference>
<dbReference type="GO" id="GO:0019464">
    <property type="term" value="P:glycine decarboxylation via glycine cleavage system"/>
    <property type="evidence" value="ECO:0007669"/>
    <property type="project" value="InterPro"/>
</dbReference>
<dbReference type="GO" id="GO:0004375">
    <property type="term" value="F:glycine dehydrogenase (decarboxylating) activity"/>
    <property type="evidence" value="ECO:0007669"/>
    <property type="project" value="UniProtKB-EC"/>
</dbReference>
<dbReference type="InterPro" id="IPR020581">
    <property type="entry name" value="GDC_P"/>
</dbReference>
<dbReference type="Pfam" id="PF21478">
    <property type="entry name" value="GcvP2_C"/>
    <property type="match status" value="1"/>
</dbReference>
<dbReference type="GO" id="GO:0030170">
    <property type="term" value="F:pyridoxal phosphate binding"/>
    <property type="evidence" value="ECO:0007669"/>
    <property type="project" value="TreeGrafter"/>
</dbReference>
<evidence type="ECO:0000256" key="4">
    <source>
        <dbReference type="ARBA" id="ARBA00049026"/>
    </source>
</evidence>
<dbReference type="AlphaFoldDB" id="A0A832ZFV5"/>
<dbReference type="GO" id="GO:0005829">
    <property type="term" value="C:cytosol"/>
    <property type="evidence" value="ECO:0007669"/>
    <property type="project" value="TreeGrafter"/>
</dbReference>
<dbReference type="FunFam" id="3.40.640.10:FF:000034">
    <property type="entry name" value="Probable glycine dehydrogenase (decarboxylating) subunit 2"/>
    <property type="match status" value="1"/>
</dbReference>
<comment type="caution">
    <text evidence="7">The sequence shown here is derived from an EMBL/GenBank/DDBJ whole genome shotgun (WGS) entry which is preliminary data.</text>
</comment>
<evidence type="ECO:0000256" key="3">
    <source>
        <dbReference type="ARBA" id="ARBA00023002"/>
    </source>
</evidence>
<dbReference type="PANTHER" id="PTHR11773">
    <property type="entry name" value="GLYCINE DEHYDROGENASE, DECARBOXYLATING"/>
    <property type="match status" value="1"/>
</dbReference>
<dbReference type="GO" id="GO:0016594">
    <property type="term" value="F:glycine binding"/>
    <property type="evidence" value="ECO:0007669"/>
    <property type="project" value="TreeGrafter"/>
</dbReference>
<evidence type="ECO:0000313" key="8">
    <source>
        <dbReference type="Proteomes" id="UP000649326"/>
    </source>
</evidence>
<protein>
    <recommendedName>
        <fullName evidence="1">glycine dehydrogenase (aminomethyl-transferring)</fullName>
        <ecNumber evidence="1">1.4.4.2</ecNumber>
    </recommendedName>
</protein>
<dbReference type="PANTHER" id="PTHR11773:SF1">
    <property type="entry name" value="GLYCINE DEHYDROGENASE (DECARBOXYLATING), MITOCHONDRIAL"/>
    <property type="match status" value="1"/>
</dbReference>
<feature type="non-terminal residue" evidence="7">
    <location>
        <position position="1"/>
    </location>
</feature>
<feature type="domain" description="Aminotransferase class V" evidence="5">
    <location>
        <begin position="100"/>
        <end position="219"/>
    </location>
</feature>
<dbReference type="GO" id="GO:0005960">
    <property type="term" value="C:glycine cleavage complex"/>
    <property type="evidence" value="ECO:0007669"/>
    <property type="project" value="TreeGrafter"/>
</dbReference>
<dbReference type="Pfam" id="PF00266">
    <property type="entry name" value="Aminotran_5"/>
    <property type="match status" value="1"/>
</dbReference>
<feature type="domain" description="Glycine dehydrogenase C-terminal" evidence="6">
    <location>
        <begin position="294"/>
        <end position="396"/>
    </location>
</feature>
<organism evidence="7 8">
    <name type="scientific">Thermococcus paralvinellae</name>
    <dbReference type="NCBI Taxonomy" id="582419"/>
    <lineage>
        <taxon>Archaea</taxon>
        <taxon>Methanobacteriati</taxon>
        <taxon>Methanobacteriota</taxon>
        <taxon>Thermococci</taxon>
        <taxon>Thermococcales</taxon>
        <taxon>Thermococcaceae</taxon>
        <taxon>Thermococcus</taxon>
    </lineage>
</organism>
<evidence type="ECO:0000256" key="1">
    <source>
        <dbReference type="ARBA" id="ARBA00012134"/>
    </source>
</evidence>
<dbReference type="FunFam" id="3.90.1150.10:FF:000014">
    <property type="entry name" value="Probable glycine dehydrogenase (decarboxylating) subunit 2"/>
    <property type="match status" value="1"/>
</dbReference>
<dbReference type="Gene3D" id="3.90.1150.10">
    <property type="entry name" value="Aspartate Aminotransferase, domain 1"/>
    <property type="match status" value="1"/>
</dbReference>
<dbReference type="EMBL" id="DQUG01000179">
    <property type="protein sequence ID" value="HIP75373.1"/>
    <property type="molecule type" value="Genomic_DNA"/>
</dbReference>
<evidence type="ECO:0000313" key="7">
    <source>
        <dbReference type="EMBL" id="HIP75373.1"/>
    </source>
</evidence>
<evidence type="ECO:0000259" key="6">
    <source>
        <dbReference type="Pfam" id="PF21478"/>
    </source>
</evidence>
<dbReference type="Gene3D" id="3.40.640.10">
    <property type="entry name" value="Type I PLP-dependent aspartate aminotransferase-like (Major domain)"/>
    <property type="match status" value="1"/>
</dbReference>